<dbReference type="PROSITE" id="PS00798">
    <property type="entry name" value="ALDOKETO_REDUCTASE_1"/>
    <property type="match status" value="1"/>
</dbReference>
<feature type="active site" description="Proton donor" evidence="4">
    <location>
        <position position="54"/>
    </location>
</feature>
<dbReference type="FunFam" id="3.20.20.100:FF:000006">
    <property type="entry name" value="Aldo-keto reductase family 1 member A1"/>
    <property type="match status" value="1"/>
</dbReference>
<organism evidence="8 9">
    <name type="scientific">Holothuria leucospilota</name>
    <name type="common">Black long sea cucumber</name>
    <name type="synonym">Mertensiothuria leucospilota</name>
    <dbReference type="NCBI Taxonomy" id="206669"/>
    <lineage>
        <taxon>Eukaryota</taxon>
        <taxon>Metazoa</taxon>
        <taxon>Echinodermata</taxon>
        <taxon>Eleutherozoa</taxon>
        <taxon>Echinozoa</taxon>
        <taxon>Holothuroidea</taxon>
        <taxon>Aspidochirotacea</taxon>
        <taxon>Aspidochirotida</taxon>
        <taxon>Holothuriidae</taxon>
        <taxon>Holothuria</taxon>
    </lineage>
</organism>
<evidence type="ECO:0000256" key="6">
    <source>
        <dbReference type="PIRSR" id="PIRSR000097-3"/>
    </source>
</evidence>
<dbReference type="InterPro" id="IPR018170">
    <property type="entry name" value="Aldo/ket_reductase_CS"/>
</dbReference>
<reference evidence="8" key="1">
    <citation type="submission" date="2021-10" db="EMBL/GenBank/DDBJ databases">
        <title>Tropical sea cucumber genome reveals ecological adaptation and Cuvierian tubules defense mechanism.</title>
        <authorList>
            <person name="Chen T."/>
        </authorList>
    </citation>
    <scope>NUCLEOTIDE SEQUENCE</scope>
    <source>
        <strain evidence="8">Nanhai2018</strain>
        <tissue evidence="8">Muscle</tissue>
    </source>
</reference>
<dbReference type="OrthoDB" id="416253at2759"/>
<dbReference type="PIRSF" id="PIRSF000097">
    <property type="entry name" value="AKR"/>
    <property type="match status" value="1"/>
</dbReference>
<evidence type="ECO:0000259" key="7">
    <source>
        <dbReference type="Pfam" id="PF00248"/>
    </source>
</evidence>
<dbReference type="GO" id="GO:0016491">
    <property type="term" value="F:oxidoreductase activity"/>
    <property type="evidence" value="ECO:0007669"/>
    <property type="project" value="UniProtKB-KW"/>
</dbReference>
<feature type="site" description="Lowers pKa of active site Tyr" evidence="6">
    <location>
        <position position="83"/>
    </location>
</feature>
<sequence length="318" mass="35607">MAWAKKNTYSFLSDHTRIPNLGLGTWKSAKGEVKNAVLAAIDAGYRHFDCAYIYDNEEEIGQAIKQRIKDGTIERDDIYITTKLWGTYHQPSKVEQGIMQSLKPLQLDYVDLYLIHTPCGLKFVDEKTNFPKDADGKLMIDDISYVETWKAMEKLVASGLTISIGVSNFTIGQMEEIKAAAEVPCVMNQIEIHPALDQTELIEYCKSKDVALTAYSPFGSPDRSWASDKDPALLSSPVVKEIADAHNCTAGQVLLAYHLNQDIIVIPKSVTESRIKENFGALGVKLTADEIQKLKELNCNFRACPAKFLSEHPHYPYK</sequence>
<evidence type="ECO:0000313" key="9">
    <source>
        <dbReference type="Proteomes" id="UP001152320"/>
    </source>
</evidence>
<dbReference type="PANTHER" id="PTHR11732">
    <property type="entry name" value="ALDO/KETO REDUCTASE"/>
    <property type="match status" value="1"/>
</dbReference>
<proteinExistence type="inferred from homology"/>
<dbReference type="EMBL" id="JAIZAY010000012">
    <property type="protein sequence ID" value="KAJ8032353.1"/>
    <property type="molecule type" value="Genomic_DNA"/>
</dbReference>
<evidence type="ECO:0000256" key="2">
    <source>
        <dbReference type="ARBA" id="ARBA00022857"/>
    </source>
</evidence>
<comment type="similarity">
    <text evidence="1">Belongs to the aldo/keto reductase family.</text>
</comment>
<evidence type="ECO:0000256" key="5">
    <source>
        <dbReference type="PIRSR" id="PIRSR000097-2"/>
    </source>
</evidence>
<feature type="binding site" evidence="5">
    <location>
        <position position="116"/>
    </location>
    <ligand>
        <name>substrate</name>
    </ligand>
</feature>
<name>A0A9Q1H4A2_HOLLE</name>
<protein>
    <submittedName>
        <fullName evidence="8">Aldo-keto reductase family 1 member B10</fullName>
    </submittedName>
</protein>
<dbReference type="InterPro" id="IPR023210">
    <property type="entry name" value="NADP_OxRdtase_dom"/>
</dbReference>
<dbReference type="Gene3D" id="3.20.20.100">
    <property type="entry name" value="NADP-dependent oxidoreductase domain"/>
    <property type="match status" value="1"/>
</dbReference>
<keyword evidence="2" id="KW-0521">NADP</keyword>
<accession>A0A9Q1H4A2</accession>
<gene>
    <name evidence="8" type="ORF">HOLleu_25861</name>
</gene>
<dbReference type="InterPro" id="IPR036812">
    <property type="entry name" value="NAD(P)_OxRdtase_dom_sf"/>
</dbReference>
<dbReference type="PROSITE" id="PS00063">
    <property type="entry name" value="ALDOKETO_REDUCTASE_3"/>
    <property type="match status" value="1"/>
</dbReference>
<dbReference type="PRINTS" id="PR00069">
    <property type="entry name" value="ALDKETRDTASE"/>
</dbReference>
<evidence type="ECO:0000256" key="1">
    <source>
        <dbReference type="ARBA" id="ARBA00007905"/>
    </source>
</evidence>
<dbReference type="Pfam" id="PF00248">
    <property type="entry name" value="Aldo_ket_red"/>
    <property type="match status" value="1"/>
</dbReference>
<dbReference type="Proteomes" id="UP001152320">
    <property type="component" value="Chromosome 12"/>
</dbReference>
<keyword evidence="9" id="KW-1185">Reference proteome</keyword>
<evidence type="ECO:0000256" key="3">
    <source>
        <dbReference type="ARBA" id="ARBA00023002"/>
    </source>
</evidence>
<dbReference type="SUPFAM" id="SSF51430">
    <property type="entry name" value="NAD(P)-linked oxidoreductase"/>
    <property type="match status" value="1"/>
</dbReference>
<evidence type="ECO:0000256" key="4">
    <source>
        <dbReference type="PIRSR" id="PIRSR000097-1"/>
    </source>
</evidence>
<dbReference type="AlphaFoldDB" id="A0A9Q1H4A2"/>
<dbReference type="InterPro" id="IPR020471">
    <property type="entry name" value="AKR"/>
</dbReference>
<comment type="caution">
    <text evidence="8">The sequence shown here is derived from an EMBL/GenBank/DDBJ whole genome shotgun (WGS) entry which is preliminary data.</text>
</comment>
<keyword evidence="3" id="KW-0560">Oxidoreductase</keyword>
<evidence type="ECO:0000313" key="8">
    <source>
        <dbReference type="EMBL" id="KAJ8032353.1"/>
    </source>
</evidence>
<feature type="domain" description="NADP-dependent oxidoreductase" evidence="7">
    <location>
        <begin position="21"/>
        <end position="298"/>
    </location>
</feature>